<comment type="caution">
    <text evidence="7">The sequence shown here is derived from an EMBL/GenBank/DDBJ whole genome shotgun (WGS) entry which is preliminary data.</text>
</comment>
<reference evidence="7 8" key="1">
    <citation type="submission" date="2023-08" db="EMBL/GenBank/DDBJ databases">
        <authorList>
            <person name="Dale J."/>
        </authorList>
    </citation>
    <scope>NUCLEOTIDE SEQUENCE [LARGE SCALE GENOMIC DNA]</scope>
    <source>
        <strain evidence="7 8">2023EL-00788</strain>
    </source>
</reference>
<keyword evidence="4" id="KW-0281">Fimbrium</keyword>
<dbReference type="Pfam" id="PF00419">
    <property type="entry name" value="Fimbrial"/>
    <property type="match status" value="1"/>
</dbReference>
<evidence type="ECO:0000256" key="3">
    <source>
        <dbReference type="ARBA" id="ARBA00022729"/>
    </source>
</evidence>
<protein>
    <submittedName>
        <fullName evidence="7">Fimbrial protein</fullName>
    </submittedName>
</protein>
<accession>A0AAW8H2P8</accession>
<dbReference type="Proteomes" id="UP001225042">
    <property type="component" value="Unassembled WGS sequence"/>
</dbReference>
<evidence type="ECO:0000313" key="8">
    <source>
        <dbReference type="Proteomes" id="UP001225042"/>
    </source>
</evidence>
<gene>
    <name evidence="7" type="ORF">RBJ67_03650</name>
</gene>
<organism evidence="7 8">
    <name type="scientific">Enterobacter soli</name>
    <dbReference type="NCBI Taxonomy" id="885040"/>
    <lineage>
        <taxon>Bacteria</taxon>
        <taxon>Pseudomonadati</taxon>
        <taxon>Pseudomonadota</taxon>
        <taxon>Gammaproteobacteria</taxon>
        <taxon>Enterobacterales</taxon>
        <taxon>Enterobacteriaceae</taxon>
        <taxon>Enterobacter</taxon>
    </lineage>
</organism>
<feature type="chain" id="PRO_5043723466" evidence="5">
    <location>
        <begin position="23"/>
        <end position="191"/>
    </location>
</feature>
<sequence>MKLTKTMVASFILSFVSVSAIAAEMNAGTIHFTGQIIEPSCTIEGDNGTDSTVPLGTYPNSLFTEVGKESELIPFSITLSDCPVKSDGLPAVQLTFNGSTAVTGSTTLLDVSKITTDGDTAAKGVGIAVSPTNDNLDYIAFDGSENQARVTLPTIKGDQVHADFNARYKSFAANVEPGPADADMTINILYR</sequence>
<keyword evidence="3 5" id="KW-0732">Signal</keyword>
<dbReference type="GO" id="GO:0009289">
    <property type="term" value="C:pilus"/>
    <property type="evidence" value="ECO:0007669"/>
    <property type="project" value="UniProtKB-SubCell"/>
</dbReference>
<comment type="subcellular location">
    <subcellularLocation>
        <location evidence="1">Fimbrium</location>
    </subcellularLocation>
</comment>
<keyword evidence="8" id="KW-1185">Reference proteome</keyword>
<evidence type="ECO:0000256" key="2">
    <source>
        <dbReference type="ARBA" id="ARBA00006671"/>
    </source>
</evidence>
<dbReference type="RefSeq" id="WP_306684105.1">
    <property type="nucleotide sequence ID" value="NZ_JAVDKR010000008.1"/>
</dbReference>
<feature type="domain" description="Fimbrial-type adhesion" evidence="6">
    <location>
        <begin position="30"/>
        <end position="190"/>
    </location>
</feature>
<evidence type="ECO:0000313" key="7">
    <source>
        <dbReference type="EMBL" id="MDQ2255235.1"/>
    </source>
</evidence>
<comment type="similarity">
    <text evidence="2">Belongs to the fimbrial protein family.</text>
</comment>
<name>A0AAW8H2P8_9ENTR</name>
<dbReference type="GO" id="GO:0043709">
    <property type="term" value="P:cell adhesion involved in single-species biofilm formation"/>
    <property type="evidence" value="ECO:0007669"/>
    <property type="project" value="TreeGrafter"/>
</dbReference>
<dbReference type="SUPFAM" id="SSF49401">
    <property type="entry name" value="Bacterial adhesins"/>
    <property type="match status" value="1"/>
</dbReference>
<dbReference type="PANTHER" id="PTHR33420:SF12">
    <property type="entry name" value="FIMBRIN-LIKE PROTEIN FIMI-RELATED"/>
    <property type="match status" value="1"/>
</dbReference>
<evidence type="ECO:0000256" key="5">
    <source>
        <dbReference type="SAM" id="SignalP"/>
    </source>
</evidence>
<dbReference type="PANTHER" id="PTHR33420">
    <property type="entry name" value="FIMBRIAL SUBUNIT ELFA-RELATED"/>
    <property type="match status" value="1"/>
</dbReference>
<proteinExistence type="inferred from homology"/>
<dbReference type="InterPro" id="IPR050263">
    <property type="entry name" value="Bact_Fimbrial_Adh_Pro"/>
</dbReference>
<evidence type="ECO:0000259" key="6">
    <source>
        <dbReference type="Pfam" id="PF00419"/>
    </source>
</evidence>
<dbReference type="InterPro" id="IPR000259">
    <property type="entry name" value="Adhesion_dom_fimbrial"/>
</dbReference>
<dbReference type="EMBL" id="JAVDKS010000001">
    <property type="protein sequence ID" value="MDQ2255235.1"/>
    <property type="molecule type" value="Genomic_DNA"/>
</dbReference>
<dbReference type="Gene3D" id="2.60.40.1090">
    <property type="entry name" value="Fimbrial-type adhesion domain"/>
    <property type="match status" value="1"/>
</dbReference>
<dbReference type="InterPro" id="IPR008966">
    <property type="entry name" value="Adhesion_dom_sf"/>
</dbReference>
<evidence type="ECO:0000256" key="4">
    <source>
        <dbReference type="ARBA" id="ARBA00023263"/>
    </source>
</evidence>
<feature type="signal peptide" evidence="5">
    <location>
        <begin position="1"/>
        <end position="22"/>
    </location>
</feature>
<evidence type="ECO:0000256" key="1">
    <source>
        <dbReference type="ARBA" id="ARBA00004561"/>
    </source>
</evidence>
<dbReference type="AlphaFoldDB" id="A0AAW8H2P8"/>
<dbReference type="InterPro" id="IPR036937">
    <property type="entry name" value="Adhesion_dom_fimbrial_sf"/>
</dbReference>